<keyword evidence="9" id="KW-1185">Reference proteome</keyword>
<feature type="compositionally biased region" description="Acidic residues" evidence="6">
    <location>
        <begin position="2897"/>
        <end position="2906"/>
    </location>
</feature>
<feature type="compositionally biased region" description="Polar residues" evidence="6">
    <location>
        <begin position="126"/>
        <end position="159"/>
    </location>
</feature>
<dbReference type="SUPFAM" id="SSF57889">
    <property type="entry name" value="Cysteine-rich domain"/>
    <property type="match status" value="1"/>
</dbReference>
<dbReference type="Gene3D" id="3.30.60.20">
    <property type="match status" value="1"/>
</dbReference>
<name>A0ABP9ZAW7_9FUNG</name>
<evidence type="ECO:0000256" key="3">
    <source>
        <dbReference type="ARBA" id="ARBA00022723"/>
    </source>
</evidence>
<evidence type="ECO:0000256" key="4">
    <source>
        <dbReference type="ARBA" id="ARBA00022833"/>
    </source>
</evidence>
<reference evidence="8 9" key="1">
    <citation type="submission" date="2024-04" db="EMBL/GenBank/DDBJ databases">
        <title>genome sequences of Mucor flavus KT1a and Helicostylum pulchrum KT1b strains isolated from the surface of a dry-aged beef.</title>
        <authorList>
            <person name="Toyotome T."/>
            <person name="Hosono M."/>
            <person name="Torimaru M."/>
            <person name="Fukuda K."/>
            <person name="Mikami N."/>
        </authorList>
    </citation>
    <scope>NUCLEOTIDE SEQUENCE [LARGE SCALE GENOMIC DNA]</scope>
    <source>
        <strain evidence="8 9">KT1a</strain>
    </source>
</reference>
<dbReference type="InterPro" id="IPR016024">
    <property type="entry name" value="ARM-type_fold"/>
</dbReference>
<feature type="region of interest" description="Disordered" evidence="6">
    <location>
        <begin position="266"/>
        <end position="311"/>
    </location>
</feature>
<comment type="similarity">
    <text evidence="2">Belongs to the HIR3 family.</text>
</comment>
<comment type="caution">
    <text evidence="8">The sequence shown here is derived from an EMBL/GenBank/DDBJ whole genome shotgun (WGS) entry which is preliminary data.</text>
</comment>
<evidence type="ECO:0000256" key="6">
    <source>
        <dbReference type="SAM" id="MobiDB-lite"/>
    </source>
</evidence>
<protein>
    <recommendedName>
        <fullName evidence="7">Phorbol-ester/DAG-type domain-containing protein</fullName>
    </recommendedName>
</protein>
<evidence type="ECO:0000259" key="7">
    <source>
        <dbReference type="PROSITE" id="PS50081"/>
    </source>
</evidence>
<feature type="compositionally biased region" description="Basic and acidic residues" evidence="6">
    <location>
        <begin position="20"/>
        <end position="32"/>
    </location>
</feature>
<dbReference type="Pfam" id="PF00130">
    <property type="entry name" value="C1_1"/>
    <property type="match status" value="1"/>
</dbReference>
<feature type="compositionally biased region" description="Acidic residues" evidence="6">
    <location>
        <begin position="2918"/>
        <end position="2932"/>
    </location>
</feature>
<accession>A0ABP9ZAW7</accession>
<feature type="region of interest" description="Disordered" evidence="6">
    <location>
        <begin position="20"/>
        <end position="53"/>
    </location>
</feature>
<evidence type="ECO:0000256" key="2">
    <source>
        <dbReference type="ARBA" id="ARBA00007335"/>
    </source>
</evidence>
<evidence type="ECO:0000256" key="1">
    <source>
        <dbReference type="ARBA" id="ARBA00004123"/>
    </source>
</evidence>
<feature type="domain" description="Phorbol-ester/DAG-type" evidence="7">
    <location>
        <begin position="647"/>
        <end position="697"/>
    </location>
</feature>
<dbReference type="InterPro" id="IPR046349">
    <property type="entry name" value="C1-like_sf"/>
</dbReference>
<dbReference type="InterPro" id="IPR033053">
    <property type="entry name" value="Hir3/CABIN1"/>
</dbReference>
<dbReference type="SMART" id="SM00109">
    <property type="entry name" value="C1"/>
    <property type="match status" value="2"/>
</dbReference>
<evidence type="ECO:0000313" key="9">
    <source>
        <dbReference type="Proteomes" id="UP001473302"/>
    </source>
</evidence>
<evidence type="ECO:0000256" key="5">
    <source>
        <dbReference type="ARBA" id="ARBA00023242"/>
    </source>
</evidence>
<dbReference type="SUPFAM" id="SSF48371">
    <property type="entry name" value="ARM repeat"/>
    <property type="match status" value="1"/>
</dbReference>
<feature type="domain" description="Phorbol-ester/DAG-type" evidence="7">
    <location>
        <begin position="542"/>
        <end position="593"/>
    </location>
</feature>
<dbReference type="PANTHER" id="PTHR15502">
    <property type="entry name" value="CALCINEURIN-BINDING PROTEIN CABIN 1-RELATED"/>
    <property type="match status" value="1"/>
</dbReference>
<comment type="subcellular location">
    <subcellularLocation>
        <location evidence="1">Nucleus</location>
    </subcellularLocation>
</comment>
<keyword evidence="4" id="KW-0862">Zinc</keyword>
<keyword evidence="5" id="KW-0539">Nucleus</keyword>
<evidence type="ECO:0000313" key="8">
    <source>
        <dbReference type="EMBL" id="GAA5816268.1"/>
    </source>
</evidence>
<sequence length="4254" mass="483823">MTNNTSSKLNATVINIHSPSDEVHIPDLDSHRRPSANSNASRQAPVKSSPKVEEYRKMIQHIIGKILKRKRPPTALFHLSEYCRTTQVTDQFDNDDTIDLLVQLRSALIVCHSVGLSGQVLMQGERTPTASPVSSRSNSPAVSPRGSPSRSAEANSSPIPTMIPKHEKKTDFETILHVLSDLVLNDSRFKTANPKPSRPPFTMQTILIDIAVLLVQIRDDSNGLYHIGSVFLPAFEAFSDGAMLGKLLSMYLDNLLPKLMSCKDEPKSQAVNESKKSPRSETKSPRSKSTKAQNTPTINIQSPEPESNISPLKMSHLTIDTRPFPTDTASPFSPPSPAGHSTHSIIQAQSVDNHRAYALFTPLLFFMIQYLDPYLAAQPNTSQQENLTFTLTRQANSIHNFHKALSYMMSNKPDLYLDILQVISHSTTEVKFRGCQVLLYYYFVSVGHVIVADPLPLLGTREELEILDRRRVQQEFEENRQNPQSQHSTSYNHHLPNPTTKQQSVNVSLDEDSVDDHHIWYPHIFDQKQLDTTINSSSSTNSHGTTFPLVIHDDMNEAFCKECFKHIQGYGLRCFQCKGSIHYNCSSSVVNMQDQGIMFYVKAGGIQKVVTPQFCPIPPQPRFRDMVNRGILGWNMKSNSTQVCLLGHTFHLVNLYTIIICACCGLPLWGISLQGYCCIECNRFVHPQCLAEAEEKNSFVKTRLFKGSTLQTFETCVPYLPLLESSLQISQNDLSKNLSEFYADALPLSEESLQNRSFEEVGTILNTLLLQENILHCGVAAGCILITQDSNDLLFFSPIHHHYDGTTSPRDTSNATPISDDKISHCPILTKAIDLCATYLSSGKCRGSTFLSDFYSNQLHSVDECILSKEEYLSHLSAMMKCLKTSFINDNIAATGSVIQSSTTDKRRSAGDSRGFLQVSPNPFTAWDDEDDEFSEGHIPNEYLDRSTLLSWIVTNLNFKSRKAAEILLQHMCNLGLFERFDASAILFNYELTQQEERNIQCVFPVPYGIDCSSTVESLINSIDACLQDVDLSINECGFLLLVRRCWPDPFMSNYTIERLIYAIVSWTFDEDERLLALHAELTSGNKKSNIRHSKQQSKWAQAALISRMKGGLNPDRNQQTAFNHNKTAGVSSGASSIYVITRAALRDRYIARWMEKVHGMDKDAYTEILFTAMENIIDSKREDCAVPNWGDSEDIKKHALQKYEQLIGCILKLKNNGLTFSSLDSLLQKWLDRTYTEFSELGVLSDREPVDIRNLAKICSSRLPLAKAPRSHSAGDSAHPLDTIISQFDAGDKEGVDRGIRWLTLVTHSGTGIPTNSLAHIARLIVAARSPISVIAEFVKVIWFQAVNILNTATPRAAVIDIIGYLNETALDTLNAHNENPELSDVELADVQTFVKYSAALACYGYSCPLENITDLDIVPYMGDHIANLSQSKRSTLHTENTMMQADEDTPLIHCMLLYLQCDQLNVREDVIKLFYALSHWGYGISNKDEFIKKCIPQLTPSIWELLTPAYDYLSTTNLSLLMKLISIDVRYFQACVFKIFEDTNWEIRYQGLDNLFGLFTKMDAAFQTEWLKLLSHLGPVFSYFVGCLWDKEEHVRSKAYALIRTFGTLHLRSAFRCWEACFLTATDRQRMSLVSLMIQLNSLFPDWQVLQWESLLEALEIKTPVDILDEITRSSAVNQGHIKNNSDISNADSNQSYHRHQQTAESDNVKVLMLTLALQMLSNHLSIEPAQIYRLKFILVQQMDFQNCEMFNDGGEVTIDFGPLKYYPKDPARVAVMVSCIRGLKKIMDSFAPLPAETVATWATDSIAQNKMNLTENSSPGVYFIDVVLKMVNSGLDLTKLGHMMLKAWLEIILIVVYKHNILEREFEQNIVSCMKQIIDLLTEEISEENKLLILEILKCLLRRSDHLTAMVLSKQILALGKLMTKSGIRNSEPVFLKAKQFLKSAFLRFAVAGLFVLMFKNQAVSDSDSNDVDLFFVLRTVIDQDDVIPDEDFRGEIIYLRDQPVRDVLDKLMKQQMERKAFSTVLYNTSRYVETVHTHPYSENILNDYAGFVNALIKHTADWRRSDWNINPMFTMSAILLKEHPHQQAVLLSPIQAILKHGLQNCTIQPENVAKLMAAYSAIAAIPGVPSNNVFADIIIEELRNNFISNTKPNKDTLLALLELVLWDTKLNTQSWYLKVEASVLGEVVYRRLRTRFFAGKIQPLCHFFVGFLKQASTSQQFTKKDFKVHSCLSQLIVDVCATDPKQLPAILGYLKLDQGLECLRFLNWFMLALLKEKSDLISYNMIGYENTLTDLLVRTMNTTGIDFQLPDLNFSYSASSEKLLLCFLLLKVYVLLKLRSGSLDHLNLGTSPQVLNPVTFWMTVWPALRRLLDAIDPSTLFTSGNIGISVWNMFLSLMQFLFTSRSEIVMVNAYEWKELLDNLSLKLDENNHNLSYEENVSTDYMISLDDFRNQVKKLKDMFDIPPIEVPAVTMINQLYLELRDIMRLQAESVTVQGNNRALMQAMTQFTLNKGVTASTKDAVEIQVEQLLETYQSTLKCHQQGQLELAKERYKRLASHTLVNEEPKPKQNTAANVDLVEESPLSTLRFLVFKNYASILEEEYKLDSENTTLGEEVLRNYLRAVKIDPTDYTLWYHIGHISQTLKKLRFARLAYETGFYVNSNERTLKLHVVQPNDAIRIINSGNFTPMQWKCLEGLCTVLYDIGDYRLCESYVDIIMSLVDWDVGAELRNKIQENSKIILDSVANDDYFTSQCENPKTVPIMLEKLDWPALVESLFKEYNRLAADTSTYDRSTNAETAKNNLFDTIYINQAIHITVEEEEQKLSPSQPMEIDSVSMPPPSVPALAIEPEKQSPLDHLSITDGSSNIPIESKVDVNMADEPPVNPNKRKRENDEIDNEENTENAENIENTENNSENEEGSENDEESEAEEKRLSLRASKRQLEKIANEEFSRRKMLEEEKDFINKVQKFYNMLESVPTLYREQPWYTVTDTNGDSLNPFWEWFDRKISELGSSYSWDIDTSVLSNNLFLKTDTNMFGDSKVKNLALFSKSAIVESNGPPSTASVKDFITNLNNNNSGITDSLCKLISAIVHEDYVVVNNEQKTISAMNNKFLNIMTDTITSLGLNFVESILSNPGLSENGKIMVLLRICEYFIDRLIRDTMVTAEEAGAQPVVGNYAQSQYWISLLERIMFSSTLNEVFFQITQDESNDSDQLNLDRCTIQLRYWSLKGKLAQCDDDIERAYSWYIKSKTLLSSSTNLFRKDISVDIKSMYDATIDLPSINAKLSLLEVGKLFVTAKQKLGSENYEGVIEDLESVIKPKLSTEELTKSNEMIQMTNMLAKAYTKTNKSLEAWNCYCHMFCYLIKQLVDYGRKHNGNELPYLRKNEDVGFFKSLSLINSIMDNLISLTQQDNSESWLPADMDIDLANRLSILLRMSIYYIFRHPDFVPLVNNFTIPDMPPHTPSRITKSNGFNDIMIKSWVLKSYLIQHTLRRYGKHVNDAISTWSELLKELHDELGEREVCGAAKCIFLTHLMTTLTKADDTHFRRDIYQCYHCLYGVHLAAESDTIEEHHCVHSDLNQKASEPLFELIVDSAVEKLERRSLLKADLKDVVDTVSDLFEELPVDNPLVENNKNIIQAYLNSDLGLHSSIDSMLRTAIIPTMNIPCKKTKISKVYYKIFWIRGKILRLHIKNKVRASNEKLMIDLEKAVEEFTSHLILNPDDVDGWCELGACFQLHAEVELDWSAHNIEGQKNLIGEYQKKSCHAYLRSLYLANSRTKKELAKNELFTNFGIMAYSIASSPMDMEAFKGHVVKRILGEDGKLVEILTQPPCPKTVYKLSIIMYNHALRYKIPDSLEWRCYYMIGKCSAKIGRPPREVLEWFLKAISRASSKPGKQELDFDPIYIFCSYLVKYFYQGKLQTKDVEELLAAESLLHKNPPIEADQDIIFLGSSNDRTFAEKCSSLVEELGRQTSHLPADCALMYNAIFVKLSEMRVNDSKNSQHRTIYRMAWMYYHVYLNAEKAKSEIMKLFNLKVLTKSYISIWKPGFELPGRHYKYISKYTLFLIDLAKVTGDTQTLKYLCRKLRRAQTTVLNDKLVYKQACAAYFEVAKDQLRNKYHAKIYMKMIKDSKIDKTKFEELCIASSAEIIADKSVAHPDLYAILQDIAEIKRSINGFILMNEAEEEGIDKVIRMCYAALIFGGVLNDAKCELLATAIPIDGEVSIESRSRKDLRVILLAQAKLLMQSMVVTSK</sequence>
<feature type="region of interest" description="Disordered" evidence="6">
    <location>
        <begin position="475"/>
        <end position="508"/>
    </location>
</feature>
<gene>
    <name evidence="8" type="ORF">MFLAVUS_009794</name>
</gene>
<dbReference type="EMBL" id="BAABUK010000031">
    <property type="protein sequence ID" value="GAA5816268.1"/>
    <property type="molecule type" value="Genomic_DNA"/>
</dbReference>
<feature type="compositionally biased region" description="Polar residues" evidence="6">
    <location>
        <begin position="290"/>
        <end position="310"/>
    </location>
</feature>
<dbReference type="InterPro" id="IPR002219">
    <property type="entry name" value="PKC_DAG/PE"/>
</dbReference>
<feature type="region of interest" description="Disordered" evidence="6">
    <location>
        <begin position="2826"/>
        <end position="2939"/>
    </location>
</feature>
<keyword evidence="3" id="KW-0479">Metal-binding</keyword>
<dbReference type="PANTHER" id="PTHR15502:SF7">
    <property type="entry name" value="CALCINEURIN-BINDING PROTEIN CABIN-1"/>
    <property type="match status" value="1"/>
</dbReference>
<proteinExistence type="inferred from homology"/>
<dbReference type="Proteomes" id="UP001473302">
    <property type="component" value="Unassembled WGS sequence"/>
</dbReference>
<organism evidence="8 9">
    <name type="scientific">Mucor flavus</name>
    <dbReference type="NCBI Taxonomy" id="439312"/>
    <lineage>
        <taxon>Eukaryota</taxon>
        <taxon>Fungi</taxon>
        <taxon>Fungi incertae sedis</taxon>
        <taxon>Mucoromycota</taxon>
        <taxon>Mucoromycotina</taxon>
        <taxon>Mucoromycetes</taxon>
        <taxon>Mucorales</taxon>
        <taxon>Mucorineae</taxon>
        <taxon>Mucoraceae</taxon>
        <taxon>Mucor</taxon>
    </lineage>
</organism>
<feature type="compositionally biased region" description="Basic and acidic residues" evidence="6">
    <location>
        <begin position="266"/>
        <end position="284"/>
    </location>
</feature>
<feature type="region of interest" description="Disordered" evidence="6">
    <location>
        <begin position="123"/>
        <end position="164"/>
    </location>
</feature>
<feature type="compositionally biased region" description="Polar residues" evidence="6">
    <location>
        <begin position="481"/>
        <end position="507"/>
    </location>
</feature>
<dbReference type="PROSITE" id="PS50081">
    <property type="entry name" value="ZF_DAG_PE_2"/>
    <property type="match status" value="2"/>
</dbReference>
<feature type="compositionally biased region" description="Low complexity" evidence="6">
    <location>
        <begin position="2907"/>
        <end position="2917"/>
    </location>
</feature>